<dbReference type="KEGG" id="ncc:104945526"/>
<keyword evidence="2" id="KW-1185">Reference proteome</keyword>
<dbReference type="SUPFAM" id="SSF144000">
    <property type="entry name" value="Oxysterol-binding protein-like"/>
    <property type="match status" value="1"/>
</dbReference>
<accession>A0A6I9N5Z9</accession>
<evidence type="ECO:0000313" key="3">
    <source>
        <dbReference type="RefSeq" id="XP_010769515.1"/>
    </source>
</evidence>
<feature type="region of interest" description="Disordered" evidence="1">
    <location>
        <begin position="64"/>
        <end position="85"/>
    </location>
</feature>
<dbReference type="AlphaFoldDB" id="A0A6I9N5Z9"/>
<dbReference type="Gene3D" id="1.10.287.2720">
    <property type="match status" value="1"/>
</dbReference>
<dbReference type="InterPro" id="IPR000648">
    <property type="entry name" value="Oxysterol-bd"/>
</dbReference>
<dbReference type="PANTHER" id="PTHR10972:SF200">
    <property type="entry name" value="OXYSTEROL-BINDING PROTEIN-RELATED PROTEIN 9"/>
    <property type="match status" value="1"/>
</dbReference>
<protein>
    <submittedName>
        <fullName evidence="3">Oxysterol-binding protein-related protein 9-like</fullName>
    </submittedName>
</protein>
<dbReference type="RefSeq" id="XP_010769515.1">
    <property type="nucleotide sequence ID" value="XM_010771213.1"/>
</dbReference>
<dbReference type="GO" id="GO:0016020">
    <property type="term" value="C:membrane"/>
    <property type="evidence" value="ECO:0007669"/>
    <property type="project" value="TreeGrafter"/>
</dbReference>
<dbReference type="GO" id="GO:0005794">
    <property type="term" value="C:Golgi apparatus"/>
    <property type="evidence" value="ECO:0007669"/>
    <property type="project" value="TreeGrafter"/>
</dbReference>
<gene>
    <name evidence="3" type="primary">LOC104945526</name>
</gene>
<dbReference type="Proteomes" id="UP000504611">
    <property type="component" value="Unplaced"/>
</dbReference>
<dbReference type="PANTHER" id="PTHR10972">
    <property type="entry name" value="OXYSTEROL-BINDING PROTEIN-RELATED"/>
    <property type="match status" value="1"/>
</dbReference>
<dbReference type="InterPro" id="IPR037239">
    <property type="entry name" value="OSBP_sf"/>
</dbReference>
<dbReference type="Pfam" id="PF01237">
    <property type="entry name" value="Oxysterol_BP"/>
    <property type="match status" value="1"/>
</dbReference>
<dbReference type="GeneID" id="104945526"/>
<evidence type="ECO:0000256" key="1">
    <source>
        <dbReference type="SAM" id="MobiDB-lite"/>
    </source>
</evidence>
<evidence type="ECO:0000313" key="2">
    <source>
        <dbReference type="Proteomes" id="UP000504611"/>
    </source>
</evidence>
<proteinExistence type="predicted"/>
<reference evidence="3" key="1">
    <citation type="submission" date="2025-08" db="UniProtKB">
        <authorList>
            <consortium name="RefSeq"/>
        </authorList>
    </citation>
    <scope>IDENTIFICATION</scope>
    <source>
        <tissue evidence="3">Muscle</tissue>
    </source>
</reference>
<organism evidence="2 3">
    <name type="scientific">Notothenia coriiceps</name>
    <name type="common">black rockcod</name>
    <dbReference type="NCBI Taxonomy" id="8208"/>
    <lineage>
        <taxon>Eukaryota</taxon>
        <taxon>Metazoa</taxon>
        <taxon>Chordata</taxon>
        <taxon>Craniata</taxon>
        <taxon>Vertebrata</taxon>
        <taxon>Euteleostomi</taxon>
        <taxon>Actinopterygii</taxon>
        <taxon>Neopterygii</taxon>
        <taxon>Teleostei</taxon>
        <taxon>Neoteleostei</taxon>
        <taxon>Acanthomorphata</taxon>
        <taxon>Eupercaria</taxon>
        <taxon>Perciformes</taxon>
        <taxon>Notothenioidei</taxon>
        <taxon>Nototheniidae</taxon>
        <taxon>Notothenia</taxon>
    </lineage>
</organism>
<dbReference type="GO" id="GO:0005829">
    <property type="term" value="C:cytosol"/>
    <property type="evidence" value="ECO:0007669"/>
    <property type="project" value="TreeGrafter"/>
</dbReference>
<name>A0A6I9N5Z9_9TELE</name>
<sequence length="105" mass="11922">MYADFFAHPDLFVSIAEQEEARERMVQVVKWYMSAFHAGRKGSVAKKPYNPILGEVFYCHWDLPTETEEPPPPTQETVSEGPVPWSSTNSVCFVAEQVSHHPPSE</sequence>
<dbReference type="OrthoDB" id="48057at2759"/>
<dbReference type="FunFam" id="1.10.287.2720:FF:000001">
    <property type="entry name" value="Oxysterol-binding OBPalpha"/>
    <property type="match status" value="1"/>
</dbReference>
<dbReference type="GO" id="GO:0032934">
    <property type="term" value="F:sterol binding"/>
    <property type="evidence" value="ECO:0007669"/>
    <property type="project" value="TreeGrafter"/>
</dbReference>